<feature type="compositionally biased region" description="Polar residues" evidence="8">
    <location>
        <begin position="122"/>
        <end position="136"/>
    </location>
</feature>
<evidence type="ECO:0000256" key="2">
    <source>
        <dbReference type="ARBA" id="ARBA00022454"/>
    </source>
</evidence>
<evidence type="ECO:0000256" key="4">
    <source>
        <dbReference type="ARBA" id="ARBA00022679"/>
    </source>
</evidence>
<dbReference type="Pfam" id="PF00856">
    <property type="entry name" value="SET"/>
    <property type="match status" value="1"/>
</dbReference>
<reference evidence="12" key="1">
    <citation type="submission" date="2020-05" db="EMBL/GenBank/DDBJ databases">
        <title>Mycena genomes resolve the evolution of fungal bioluminescence.</title>
        <authorList>
            <person name="Tsai I.J."/>
        </authorList>
    </citation>
    <scope>NUCLEOTIDE SEQUENCE</scope>
    <source>
        <strain evidence="12">171206Taipei</strain>
    </source>
</reference>
<keyword evidence="13" id="KW-1185">Reference proteome</keyword>
<comment type="subcellular location">
    <subcellularLocation>
        <location evidence="1">Chromosome</location>
    </subcellularLocation>
</comment>
<dbReference type="InterPro" id="IPR046341">
    <property type="entry name" value="SET_dom_sf"/>
</dbReference>
<dbReference type="PROSITE" id="PS50867">
    <property type="entry name" value="PRE_SET"/>
    <property type="match status" value="1"/>
</dbReference>
<dbReference type="SMART" id="SM00468">
    <property type="entry name" value="PreSET"/>
    <property type="match status" value="1"/>
</dbReference>
<keyword evidence="7" id="KW-0862">Zinc</keyword>
<evidence type="ECO:0000256" key="6">
    <source>
        <dbReference type="ARBA" id="ARBA00022723"/>
    </source>
</evidence>
<dbReference type="InterPro" id="IPR001214">
    <property type="entry name" value="SET_dom"/>
</dbReference>
<feature type="domain" description="Pre-SET" evidence="10">
    <location>
        <begin position="598"/>
        <end position="655"/>
    </location>
</feature>
<feature type="compositionally biased region" description="Low complexity" evidence="8">
    <location>
        <begin position="183"/>
        <end position="200"/>
    </location>
</feature>
<accession>A0A8H6W2X0</accession>
<dbReference type="SUPFAM" id="SSF82199">
    <property type="entry name" value="SET domain"/>
    <property type="match status" value="1"/>
</dbReference>
<dbReference type="EMBL" id="JACAZF010000005">
    <property type="protein sequence ID" value="KAF7303629.1"/>
    <property type="molecule type" value="Genomic_DNA"/>
</dbReference>
<keyword evidence="5" id="KW-0949">S-adenosyl-L-methionine</keyword>
<organism evidence="12 13">
    <name type="scientific">Mycena indigotica</name>
    <dbReference type="NCBI Taxonomy" id="2126181"/>
    <lineage>
        <taxon>Eukaryota</taxon>
        <taxon>Fungi</taxon>
        <taxon>Dikarya</taxon>
        <taxon>Basidiomycota</taxon>
        <taxon>Agaricomycotina</taxon>
        <taxon>Agaricomycetes</taxon>
        <taxon>Agaricomycetidae</taxon>
        <taxon>Agaricales</taxon>
        <taxon>Marasmiineae</taxon>
        <taxon>Mycenaceae</taxon>
        <taxon>Mycena</taxon>
    </lineage>
</organism>
<dbReference type="RefSeq" id="XP_037220601.1">
    <property type="nucleotide sequence ID" value="XM_037362680.1"/>
</dbReference>
<feature type="region of interest" description="Disordered" evidence="8">
    <location>
        <begin position="70"/>
        <end position="150"/>
    </location>
</feature>
<comment type="caution">
    <text evidence="12">The sequence shown here is derived from an EMBL/GenBank/DDBJ whole genome shotgun (WGS) entry which is preliminary data.</text>
</comment>
<dbReference type="PROSITE" id="PS50280">
    <property type="entry name" value="SET"/>
    <property type="match status" value="1"/>
</dbReference>
<evidence type="ECO:0000259" key="10">
    <source>
        <dbReference type="PROSITE" id="PS50867"/>
    </source>
</evidence>
<dbReference type="PANTHER" id="PTHR46223:SF3">
    <property type="entry name" value="HISTONE-LYSINE N-METHYLTRANSFERASE SET-23"/>
    <property type="match status" value="1"/>
</dbReference>
<keyword evidence="4" id="KW-0808">Transferase</keyword>
<evidence type="ECO:0000256" key="7">
    <source>
        <dbReference type="ARBA" id="ARBA00022833"/>
    </source>
</evidence>
<feature type="region of interest" description="Disordered" evidence="8">
    <location>
        <begin position="167"/>
        <end position="200"/>
    </location>
</feature>
<dbReference type="GO" id="GO:0042054">
    <property type="term" value="F:histone methyltransferase activity"/>
    <property type="evidence" value="ECO:0007669"/>
    <property type="project" value="InterPro"/>
</dbReference>
<evidence type="ECO:0000256" key="5">
    <source>
        <dbReference type="ARBA" id="ARBA00022691"/>
    </source>
</evidence>
<evidence type="ECO:0000259" key="9">
    <source>
        <dbReference type="PROSITE" id="PS50280"/>
    </source>
</evidence>
<keyword evidence="3" id="KW-0489">Methyltransferase</keyword>
<proteinExistence type="predicted"/>
<feature type="domain" description="SET" evidence="9">
    <location>
        <begin position="658"/>
        <end position="787"/>
    </location>
</feature>
<keyword evidence="6" id="KW-0479">Metal-binding</keyword>
<dbReference type="AlphaFoldDB" id="A0A8H6W2X0"/>
<dbReference type="GeneID" id="59345196"/>
<dbReference type="InterPro" id="IPR050973">
    <property type="entry name" value="H3K9_Histone-Lys_N-MTase"/>
</dbReference>
<protein>
    <submittedName>
        <fullName evidence="12">SET-domain-containing protein</fullName>
    </submittedName>
</protein>
<dbReference type="Gene3D" id="2.170.270.10">
    <property type="entry name" value="SET domain"/>
    <property type="match status" value="1"/>
</dbReference>
<dbReference type="Pfam" id="PF05033">
    <property type="entry name" value="Pre-SET"/>
    <property type="match status" value="1"/>
</dbReference>
<dbReference type="PANTHER" id="PTHR46223">
    <property type="entry name" value="HISTONE-LYSINE N-METHYLTRANSFERASE SUV39H"/>
    <property type="match status" value="1"/>
</dbReference>
<evidence type="ECO:0000256" key="8">
    <source>
        <dbReference type="SAM" id="MobiDB-lite"/>
    </source>
</evidence>
<dbReference type="InterPro" id="IPR003616">
    <property type="entry name" value="Post-SET_dom"/>
</dbReference>
<evidence type="ECO:0000256" key="1">
    <source>
        <dbReference type="ARBA" id="ARBA00004286"/>
    </source>
</evidence>
<evidence type="ECO:0000259" key="11">
    <source>
        <dbReference type="PROSITE" id="PS50868"/>
    </source>
</evidence>
<gene>
    <name evidence="12" type="ORF">MIND_00592200</name>
</gene>
<dbReference type="PROSITE" id="PS50868">
    <property type="entry name" value="POST_SET"/>
    <property type="match status" value="1"/>
</dbReference>
<feature type="compositionally biased region" description="Basic residues" evidence="8">
    <location>
        <begin position="94"/>
        <end position="104"/>
    </location>
</feature>
<dbReference type="GO" id="GO:0008270">
    <property type="term" value="F:zinc ion binding"/>
    <property type="evidence" value="ECO:0007669"/>
    <property type="project" value="InterPro"/>
</dbReference>
<dbReference type="GO" id="GO:0005694">
    <property type="term" value="C:chromosome"/>
    <property type="evidence" value="ECO:0007669"/>
    <property type="project" value="UniProtKB-SubCell"/>
</dbReference>
<evidence type="ECO:0000256" key="3">
    <source>
        <dbReference type="ARBA" id="ARBA00022603"/>
    </source>
</evidence>
<dbReference type="Proteomes" id="UP000636479">
    <property type="component" value="Unassembled WGS sequence"/>
</dbReference>
<evidence type="ECO:0000313" key="12">
    <source>
        <dbReference type="EMBL" id="KAF7303629.1"/>
    </source>
</evidence>
<dbReference type="GO" id="GO:0032259">
    <property type="term" value="P:methylation"/>
    <property type="evidence" value="ECO:0007669"/>
    <property type="project" value="UniProtKB-KW"/>
</dbReference>
<feature type="compositionally biased region" description="Pro residues" evidence="8">
    <location>
        <begin position="169"/>
        <end position="182"/>
    </location>
</feature>
<dbReference type="OrthoDB" id="308383at2759"/>
<dbReference type="InterPro" id="IPR007728">
    <property type="entry name" value="Pre-SET_dom"/>
</dbReference>
<feature type="domain" description="Post-SET" evidence="11">
    <location>
        <begin position="814"/>
        <end position="830"/>
    </location>
</feature>
<sequence length="830" mass="93219">MTFRVSASDTHLTFSELYERYADTFQKKSDDFTFSLNNRLVDGKRLIVDTISASKSDINLYACPVERAGSSNQNMAQARRDDLSKTGETNGHLPIHRASSRRPSSRLQFSPVVEQHGVDSLPDNTQTPAGTQSGSGVQLHWTPPLTSLPSRRYAPTLSQILATSKEQPNLPPAQLPTPPASTSPPAVNTPSSSSQTPSEENLNPVAFFTKLRTQLLVSDATVLSNIIFAALAPVPPALKDDELANEDDNAVLHNVAREILMWKGNLVKADMAASLAGFPEGVAEGEFSNDVATYSKKLLVEFIKRQTSHLAEVDRLWNEWKVKLCDDWDEHLFDIEDLEQIVTQQTSQLSLTPRRRRKTGGPPLAVRPPIPFRKNMLERATKRLLRDARLVHILGLVLEGWKAQLNLIPAWSTSGSYIIELRITQFCQTRIYLPPHAAKGRTVFIDMLNGNTHQYLVNANNEPHGSLSRRSGRLQIKPTRNYRFGRSNKRSWKQGEAAHPKDVGFWAQTMTPPPSFQAPRLPTPLSSTSSSPAPFTHMIRHHVQTEWTKLARAAGAAPIEFVNSIDDEEVPPGINSLFRYTERDYIMNFGISLPTKIVGCDCRQTCSHSSGPSCHQNTPAYNPHGLFMFNTHEIVECNKSCSCPPDCMNRVAQRPRQIPIQVVKTDTRGWGVQSPMSIPRGKMLGLYTGMLIKRETADHLTKASYCFDLDARENLDDDEEDMAAEHMYSVDAFPAGNWTRFINHSCDPNMETRTVIFDSNPTDNVGYIVFVACKDIPPFTELTFDYNPHQQRKFEMMSMRDRLDYLKNERRHHADTRCFCGSGACRGWFA</sequence>
<keyword evidence="2" id="KW-0158">Chromosome</keyword>
<evidence type="ECO:0000313" key="13">
    <source>
        <dbReference type="Proteomes" id="UP000636479"/>
    </source>
</evidence>
<name>A0A8H6W2X0_9AGAR</name>
<dbReference type="SMART" id="SM00317">
    <property type="entry name" value="SET"/>
    <property type="match status" value="1"/>
</dbReference>
<dbReference type="GO" id="GO:0005634">
    <property type="term" value="C:nucleus"/>
    <property type="evidence" value="ECO:0007669"/>
    <property type="project" value="InterPro"/>
</dbReference>